<dbReference type="Proteomes" id="UP000013827">
    <property type="component" value="Unassembled WGS sequence"/>
</dbReference>
<evidence type="ECO:0000313" key="1">
    <source>
        <dbReference type="EnsemblProtists" id="EOD07058"/>
    </source>
</evidence>
<proteinExistence type="predicted"/>
<dbReference type="HOGENOM" id="CLU_2125782_0_0_1"/>
<dbReference type="KEGG" id="ehx:EMIHUDRAFT_198319"/>
<reference evidence="1" key="2">
    <citation type="submission" date="2024-10" db="UniProtKB">
        <authorList>
            <consortium name="EnsemblProtists"/>
        </authorList>
    </citation>
    <scope>IDENTIFICATION</scope>
</reference>
<reference evidence="2" key="1">
    <citation type="journal article" date="2013" name="Nature">
        <title>Pan genome of the phytoplankton Emiliania underpins its global distribution.</title>
        <authorList>
            <person name="Read B.A."/>
            <person name="Kegel J."/>
            <person name="Klute M.J."/>
            <person name="Kuo A."/>
            <person name="Lefebvre S.C."/>
            <person name="Maumus F."/>
            <person name="Mayer C."/>
            <person name="Miller J."/>
            <person name="Monier A."/>
            <person name="Salamov A."/>
            <person name="Young J."/>
            <person name="Aguilar M."/>
            <person name="Claverie J.M."/>
            <person name="Frickenhaus S."/>
            <person name="Gonzalez K."/>
            <person name="Herman E.K."/>
            <person name="Lin Y.C."/>
            <person name="Napier J."/>
            <person name="Ogata H."/>
            <person name="Sarno A.F."/>
            <person name="Shmutz J."/>
            <person name="Schroeder D."/>
            <person name="de Vargas C."/>
            <person name="Verret F."/>
            <person name="von Dassow P."/>
            <person name="Valentin K."/>
            <person name="Van de Peer Y."/>
            <person name="Wheeler G."/>
            <person name="Dacks J.B."/>
            <person name="Delwiche C.F."/>
            <person name="Dyhrman S.T."/>
            <person name="Glockner G."/>
            <person name="John U."/>
            <person name="Richards T."/>
            <person name="Worden A.Z."/>
            <person name="Zhang X."/>
            <person name="Grigoriev I.V."/>
            <person name="Allen A.E."/>
            <person name="Bidle K."/>
            <person name="Borodovsky M."/>
            <person name="Bowler C."/>
            <person name="Brownlee C."/>
            <person name="Cock J.M."/>
            <person name="Elias M."/>
            <person name="Gladyshev V.N."/>
            <person name="Groth M."/>
            <person name="Guda C."/>
            <person name="Hadaegh A."/>
            <person name="Iglesias-Rodriguez M.D."/>
            <person name="Jenkins J."/>
            <person name="Jones B.M."/>
            <person name="Lawson T."/>
            <person name="Leese F."/>
            <person name="Lindquist E."/>
            <person name="Lobanov A."/>
            <person name="Lomsadze A."/>
            <person name="Malik S.B."/>
            <person name="Marsh M.E."/>
            <person name="Mackinder L."/>
            <person name="Mock T."/>
            <person name="Mueller-Roeber B."/>
            <person name="Pagarete A."/>
            <person name="Parker M."/>
            <person name="Probert I."/>
            <person name="Quesneville H."/>
            <person name="Raines C."/>
            <person name="Rensing S.A."/>
            <person name="Riano-Pachon D.M."/>
            <person name="Richier S."/>
            <person name="Rokitta S."/>
            <person name="Shiraiwa Y."/>
            <person name="Soanes D.M."/>
            <person name="van der Giezen M."/>
            <person name="Wahlund T.M."/>
            <person name="Williams B."/>
            <person name="Wilson W."/>
            <person name="Wolfe G."/>
            <person name="Wurch L.L."/>
        </authorList>
    </citation>
    <scope>NUCLEOTIDE SEQUENCE</scope>
</reference>
<accession>A0A0D3I723</accession>
<dbReference type="PaxDb" id="2903-EOD07058"/>
<protein>
    <submittedName>
        <fullName evidence="1">Uncharacterized protein</fullName>
    </submittedName>
</protein>
<dbReference type="AlphaFoldDB" id="A0A0D3I723"/>
<organism evidence="1 2">
    <name type="scientific">Emiliania huxleyi (strain CCMP1516)</name>
    <dbReference type="NCBI Taxonomy" id="280463"/>
    <lineage>
        <taxon>Eukaryota</taxon>
        <taxon>Haptista</taxon>
        <taxon>Haptophyta</taxon>
        <taxon>Prymnesiophyceae</taxon>
        <taxon>Isochrysidales</taxon>
        <taxon>Noelaerhabdaceae</taxon>
        <taxon>Emiliania</taxon>
    </lineage>
</organism>
<sequence>MAERAAYDRAAYDRAGYDRAAAASAAAAGPPGYDRAGYGATPARLYDTYFQNTRGMEGYGMGGAMPPAALGDLGLGYYSDLVHGPGAGHLQPMCVSGGGLCKPNPYMTACGGAR</sequence>
<evidence type="ECO:0000313" key="2">
    <source>
        <dbReference type="Proteomes" id="UP000013827"/>
    </source>
</evidence>
<dbReference type="GeneID" id="17253382"/>
<name>A0A0D3I723_EMIH1</name>
<dbReference type="RefSeq" id="XP_005759487.1">
    <property type="nucleotide sequence ID" value="XM_005759430.1"/>
</dbReference>
<keyword evidence="2" id="KW-1185">Reference proteome</keyword>
<dbReference type="EnsemblProtists" id="EOD07058">
    <property type="protein sequence ID" value="EOD07058"/>
    <property type="gene ID" value="EMIHUDRAFT_198319"/>
</dbReference>